<name>A0A6H2GVE1_9BACL</name>
<protein>
    <submittedName>
        <fullName evidence="1">Uncharacterized protein</fullName>
    </submittedName>
</protein>
<dbReference type="KEGG" id="palr:HGI30_07425"/>
<evidence type="ECO:0000313" key="1">
    <source>
        <dbReference type="EMBL" id="QJC51394.1"/>
    </source>
</evidence>
<sequence>MRDHDEWIVLDLGWYPEFNLDDGSFKLVVVKSNDWLNPLYENRTKDIEIVIEYI</sequence>
<dbReference type="EMBL" id="CP051428">
    <property type="protein sequence ID" value="QJC51394.1"/>
    <property type="molecule type" value="Genomic_DNA"/>
</dbReference>
<keyword evidence="2" id="KW-1185">Reference proteome</keyword>
<organism evidence="1 2">
    <name type="scientific">Paenibacillus albicereus</name>
    <dbReference type="NCBI Taxonomy" id="2726185"/>
    <lineage>
        <taxon>Bacteria</taxon>
        <taxon>Bacillati</taxon>
        <taxon>Bacillota</taxon>
        <taxon>Bacilli</taxon>
        <taxon>Bacillales</taxon>
        <taxon>Paenibacillaceae</taxon>
        <taxon>Paenibacillus</taxon>
    </lineage>
</organism>
<dbReference type="AlphaFoldDB" id="A0A6H2GVE1"/>
<dbReference type="Proteomes" id="UP000502136">
    <property type="component" value="Chromosome"/>
</dbReference>
<accession>A0A6H2GVE1</accession>
<dbReference type="RefSeq" id="WP_168907045.1">
    <property type="nucleotide sequence ID" value="NZ_CP051428.1"/>
</dbReference>
<gene>
    <name evidence="1" type="ORF">HGI30_07425</name>
</gene>
<proteinExistence type="predicted"/>
<evidence type="ECO:0000313" key="2">
    <source>
        <dbReference type="Proteomes" id="UP000502136"/>
    </source>
</evidence>
<reference evidence="1 2" key="1">
    <citation type="submission" date="2020-04" db="EMBL/GenBank/DDBJ databases">
        <title>Novel Paenibacillus strain UniB2 isolated from commercial digestive syrup.</title>
        <authorList>
            <person name="Thorat V."/>
            <person name="Kirdat K."/>
            <person name="Tiwarekar B."/>
            <person name="Yadav A."/>
        </authorList>
    </citation>
    <scope>NUCLEOTIDE SEQUENCE [LARGE SCALE GENOMIC DNA]</scope>
    <source>
        <strain evidence="1 2">UniB2</strain>
    </source>
</reference>